<feature type="chain" id="PRO_5022761902" evidence="1">
    <location>
        <begin position="22"/>
        <end position="268"/>
    </location>
</feature>
<dbReference type="CDD" id="cd00413">
    <property type="entry name" value="Glyco_hydrolase_16"/>
    <property type="match status" value="1"/>
</dbReference>
<sequence length="268" mass="29717">VIMFKLSAVFAFLAISQVAFASPAPLVTENVTDLEGRANLHTYLDFSGARAGQDAIQFLWDRGLYVTEYQMPDPSKGPVPREFLKSNVYFGNGVLNMRVNGYTGGFIKGAEIATLNSAPYGSVRVQYKSSGVPGVCEGNFFYTNDNLEVDFEILTSTTRTSSPYVPAGIWATNQALVPGGQKTYQIVPFTFNPQDAFHEYRIDWTATASTFFIDGRQVARLTSNVPKEAMKYLFNVWSNGDPYWSAGPPTRDSITQIRSIDLYQGYLP</sequence>
<feature type="signal peptide" evidence="1">
    <location>
        <begin position="1"/>
        <end position="21"/>
    </location>
</feature>
<keyword evidence="4" id="KW-1185">Reference proteome</keyword>
<gene>
    <name evidence="3" type="ORF">BDV98DRAFT_562509</name>
</gene>
<evidence type="ECO:0000313" key="3">
    <source>
        <dbReference type="EMBL" id="TFL04588.1"/>
    </source>
</evidence>
<dbReference type="PROSITE" id="PS51762">
    <property type="entry name" value="GH16_2"/>
    <property type="match status" value="1"/>
</dbReference>
<reference evidence="3 4" key="1">
    <citation type="journal article" date="2019" name="Nat. Ecol. Evol.">
        <title>Megaphylogeny resolves global patterns of mushroom evolution.</title>
        <authorList>
            <person name="Varga T."/>
            <person name="Krizsan K."/>
            <person name="Foldi C."/>
            <person name="Dima B."/>
            <person name="Sanchez-Garcia M."/>
            <person name="Sanchez-Ramirez S."/>
            <person name="Szollosi G.J."/>
            <person name="Szarkandi J.G."/>
            <person name="Papp V."/>
            <person name="Albert L."/>
            <person name="Andreopoulos W."/>
            <person name="Angelini C."/>
            <person name="Antonin V."/>
            <person name="Barry K.W."/>
            <person name="Bougher N.L."/>
            <person name="Buchanan P."/>
            <person name="Buyck B."/>
            <person name="Bense V."/>
            <person name="Catcheside P."/>
            <person name="Chovatia M."/>
            <person name="Cooper J."/>
            <person name="Damon W."/>
            <person name="Desjardin D."/>
            <person name="Finy P."/>
            <person name="Geml J."/>
            <person name="Haridas S."/>
            <person name="Hughes K."/>
            <person name="Justo A."/>
            <person name="Karasinski D."/>
            <person name="Kautmanova I."/>
            <person name="Kiss B."/>
            <person name="Kocsube S."/>
            <person name="Kotiranta H."/>
            <person name="LaButti K.M."/>
            <person name="Lechner B.E."/>
            <person name="Liimatainen K."/>
            <person name="Lipzen A."/>
            <person name="Lukacs Z."/>
            <person name="Mihaltcheva S."/>
            <person name="Morgado L.N."/>
            <person name="Niskanen T."/>
            <person name="Noordeloos M.E."/>
            <person name="Ohm R.A."/>
            <person name="Ortiz-Santana B."/>
            <person name="Ovrebo C."/>
            <person name="Racz N."/>
            <person name="Riley R."/>
            <person name="Savchenko A."/>
            <person name="Shiryaev A."/>
            <person name="Soop K."/>
            <person name="Spirin V."/>
            <person name="Szebenyi C."/>
            <person name="Tomsovsky M."/>
            <person name="Tulloss R.E."/>
            <person name="Uehling J."/>
            <person name="Grigoriev I.V."/>
            <person name="Vagvolgyi C."/>
            <person name="Papp T."/>
            <person name="Martin F.M."/>
            <person name="Miettinen O."/>
            <person name="Hibbett D.S."/>
            <person name="Nagy L.G."/>
        </authorList>
    </citation>
    <scope>NUCLEOTIDE SEQUENCE [LARGE SCALE GENOMIC DNA]</scope>
    <source>
        <strain evidence="3 4">CBS 309.79</strain>
    </source>
</reference>
<organism evidence="3 4">
    <name type="scientific">Pterulicium gracile</name>
    <dbReference type="NCBI Taxonomy" id="1884261"/>
    <lineage>
        <taxon>Eukaryota</taxon>
        <taxon>Fungi</taxon>
        <taxon>Dikarya</taxon>
        <taxon>Basidiomycota</taxon>
        <taxon>Agaricomycotina</taxon>
        <taxon>Agaricomycetes</taxon>
        <taxon>Agaricomycetidae</taxon>
        <taxon>Agaricales</taxon>
        <taxon>Pleurotineae</taxon>
        <taxon>Pterulaceae</taxon>
        <taxon>Pterulicium</taxon>
    </lineage>
</organism>
<keyword evidence="3" id="KW-0430">Lectin</keyword>
<dbReference type="InterPro" id="IPR000757">
    <property type="entry name" value="Beta-glucanase-like"/>
</dbReference>
<dbReference type="Gene3D" id="2.60.120.200">
    <property type="match status" value="1"/>
</dbReference>
<dbReference type="InterPro" id="IPR013320">
    <property type="entry name" value="ConA-like_dom_sf"/>
</dbReference>
<accession>A0A5C3QT92</accession>
<feature type="domain" description="GH16" evidence="2">
    <location>
        <begin position="32"/>
        <end position="268"/>
    </location>
</feature>
<protein>
    <submittedName>
        <fullName evidence="3">Concanavalin A-like lectin/glucanase domain-containing protein</fullName>
    </submittedName>
</protein>
<name>A0A5C3QT92_9AGAR</name>
<dbReference type="SUPFAM" id="SSF49899">
    <property type="entry name" value="Concanavalin A-like lectins/glucanases"/>
    <property type="match status" value="1"/>
</dbReference>
<dbReference type="STRING" id="1884261.A0A5C3QT92"/>
<dbReference type="EMBL" id="ML178818">
    <property type="protein sequence ID" value="TFL04588.1"/>
    <property type="molecule type" value="Genomic_DNA"/>
</dbReference>
<dbReference type="GO" id="GO:0030246">
    <property type="term" value="F:carbohydrate binding"/>
    <property type="evidence" value="ECO:0007669"/>
    <property type="project" value="UniProtKB-KW"/>
</dbReference>
<dbReference type="OrthoDB" id="25131at2759"/>
<dbReference type="PANTHER" id="PTHR38121">
    <property type="entry name" value="GH16 DOMAIN-CONTAINING PROTEIN"/>
    <property type="match status" value="1"/>
</dbReference>
<evidence type="ECO:0000256" key="1">
    <source>
        <dbReference type="SAM" id="SignalP"/>
    </source>
</evidence>
<dbReference type="AlphaFoldDB" id="A0A5C3QT92"/>
<dbReference type="Proteomes" id="UP000305067">
    <property type="component" value="Unassembled WGS sequence"/>
</dbReference>
<dbReference type="GO" id="GO:0005975">
    <property type="term" value="P:carbohydrate metabolic process"/>
    <property type="evidence" value="ECO:0007669"/>
    <property type="project" value="InterPro"/>
</dbReference>
<dbReference type="GO" id="GO:0004553">
    <property type="term" value="F:hydrolase activity, hydrolyzing O-glycosyl compounds"/>
    <property type="evidence" value="ECO:0007669"/>
    <property type="project" value="InterPro"/>
</dbReference>
<keyword evidence="1" id="KW-0732">Signal</keyword>
<dbReference type="PANTHER" id="PTHR38121:SF2">
    <property type="entry name" value="ACYLTRANSFERASE 3 DOMAIN-CONTAINING PROTEIN"/>
    <property type="match status" value="1"/>
</dbReference>
<dbReference type="Pfam" id="PF00722">
    <property type="entry name" value="Glyco_hydro_16"/>
    <property type="match status" value="1"/>
</dbReference>
<evidence type="ECO:0000259" key="2">
    <source>
        <dbReference type="PROSITE" id="PS51762"/>
    </source>
</evidence>
<evidence type="ECO:0000313" key="4">
    <source>
        <dbReference type="Proteomes" id="UP000305067"/>
    </source>
</evidence>
<proteinExistence type="predicted"/>
<feature type="non-terminal residue" evidence="3">
    <location>
        <position position="1"/>
    </location>
</feature>